<dbReference type="RefSeq" id="WP_053390478.1">
    <property type="nucleotide sequence ID" value="NZ_CP010899.1"/>
</dbReference>
<evidence type="ECO:0000313" key="2">
    <source>
        <dbReference type="EMBL" id="ALA97134.1"/>
    </source>
</evidence>
<keyword evidence="1" id="KW-1133">Transmembrane helix</keyword>
<organism evidence="2 5">
    <name type="scientific">Spiroplasma kunkelii CR2-3x</name>
    <dbReference type="NCBI Taxonomy" id="273035"/>
    <lineage>
        <taxon>Bacteria</taxon>
        <taxon>Bacillati</taxon>
        <taxon>Mycoplasmatota</taxon>
        <taxon>Mollicutes</taxon>
        <taxon>Entomoplasmatales</taxon>
        <taxon>Spiroplasmataceae</taxon>
        <taxon>Spiroplasma</taxon>
    </lineage>
</organism>
<keyword evidence="5" id="KW-1185">Reference proteome</keyword>
<dbReference type="KEGG" id="skn:SKUN_00721"/>
<keyword evidence="1" id="KW-0472">Membrane</keyword>
<dbReference type="AlphaFoldDB" id="A0A0K2JEX3"/>
<dbReference type="KEGG" id="skn:SKUN_00749"/>
<feature type="transmembrane region" description="Helical" evidence="1">
    <location>
        <begin position="6"/>
        <end position="29"/>
    </location>
</feature>
<name>A0A0K2JEX3_SPIKU</name>
<proteinExistence type="predicted"/>
<evidence type="ECO:0000256" key="1">
    <source>
        <dbReference type="SAM" id="Phobius"/>
    </source>
</evidence>
<reference evidence="2 5" key="1">
    <citation type="journal article" date="2015" name="Genome Announc.">
        <title>Complete Genome Sequence of Spiroplasma kunkelii Strain CR2-3x, Causal Agent of Corn Stunt Disease in Zea mays L.</title>
        <authorList>
            <person name="Davis R.E."/>
            <person name="Shao J."/>
            <person name="Dally E.L."/>
            <person name="Zhao Y."/>
            <person name="Gasparich G.E."/>
            <person name="Gaynor B.J."/>
            <person name="Athey J.C."/>
            <person name="Harrison N.A."/>
            <person name="Donofrio N."/>
        </authorList>
    </citation>
    <scope>NUCLEOTIDE SEQUENCE [LARGE SCALE GENOMIC DNA]</scope>
    <source>
        <strain evidence="2 5">CR2-3x</strain>
    </source>
</reference>
<keyword evidence="1" id="KW-0812">Transmembrane</keyword>
<gene>
    <name evidence="2" type="ORF">SKUN_00212</name>
    <name evidence="3" type="ORF">SKUN_00721</name>
    <name evidence="4" type="ORF">SKUN_00749</name>
</gene>
<dbReference type="EMBL" id="CP010899">
    <property type="protein sequence ID" value="ALA97612.1"/>
    <property type="molecule type" value="Genomic_DNA"/>
</dbReference>
<dbReference type="PATRIC" id="fig|273035.7.peg.252"/>
<protein>
    <submittedName>
        <fullName evidence="2">Spiroplasmavirus-related protein</fullName>
    </submittedName>
</protein>
<accession>A0A0K2JEX3</accession>
<dbReference type="EMBL" id="CP010899">
    <property type="protein sequence ID" value="ALA97134.1"/>
    <property type="molecule type" value="Genomic_DNA"/>
</dbReference>
<dbReference type="STRING" id="273035.SKUN_00212"/>
<dbReference type="Proteomes" id="UP000062963">
    <property type="component" value="Chromosome"/>
</dbReference>
<evidence type="ECO:0000313" key="4">
    <source>
        <dbReference type="EMBL" id="ALA97640.1"/>
    </source>
</evidence>
<sequence>MTVTTVFATIILVIAMLMLLVFLTVNTIFRFKNKYLICPHCSKKVEFKEWGKRKIKKADKSVE</sequence>
<dbReference type="KEGG" id="skn:SKUN_00212"/>
<evidence type="ECO:0000313" key="3">
    <source>
        <dbReference type="EMBL" id="ALA97612.1"/>
    </source>
</evidence>
<dbReference type="EMBL" id="CP010899">
    <property type="protein sequence ID" value="ALA97640.1"/>
    <property type="molecule type" value="Genomic_DNA"/>
</dbReference>
<evidence type="ECO:0000313" key="5">
    <source>
        <dbReference type="Proteomes" id="UP000062963"/>
    </source>
</evidence>
<dbReference type="OrthoDB" id="390944at2"/>